<keyword evidence="5 6" id="KW-0472">Membrane</keyword>
<protein>
    <submittedName>
        <fullName evidence="7">Polysaccharide biosynthesis C-terminal domain-containing protein</fullName>
    </submittedName>
</protein>
<proteinExistence type="predicted"/>
<dbReference type="InterPro" id="IPR050833">
    <property type="entry name" value="Poly_Biosynth_Transport"/>
</dbReference>
<dbReference type="RefSeq" id="WP_187708285.1">
    <property type="nucleotide sequence ID" value="NZ_CP060782.1"/>
</dbReference>
<evidence type="ECO:0000256" key="3">
    <source>
        <dbReference type="ARBA" id="ARBA00022692"/>
    </source>
</evidence>
<evidence type="ECO:0000313" key="7">
    <source>
        <dbReference type="EMBL" id="QNP45329.1"/>
    </source>
</evidence>
<keyword evidence="3 6" id="KW-0812">Transmembrane</keyword>
<feature type="transmembrane region" description="Helical" evidence="6">
    <location>
        <begin position="33"/>
        <end position="56"/>
    </location>
</feature>
<feature type="transmembrane region" description="Helical" evidence="6">
    <location>
        <begin position="253"/>
        <end position="276"/>
    </location>
</feature>
<feature type="transmembrane region" description="Helical" evidence="6">
    <location>
        <begin position="145"/>
        <end position="167"/>
    </location>
</feature>
<feature type="transmembrane region" description="Helical" evidence="6">
    <location>
        <begin position="327"/>
        <end position="348"/>
    </location>
</feature>
<feature type="transmembrane region" description="Helical" evidence="6">
    <location>
        <begin position="301"/>
        <end position="321"/>
    </location>
</feature>
<sequence length="484" mass="51299">MFRTIVIIGLLQVLTILVQVVRAKVISVDLGPAGLGLVGLTDQLIILVGMVFALSLPTVAVRVMSRSYGRPDFARQYAAFLQAIVVASVIGCGALGIALLARPALFGPTVAAYSLEFGVALVNAPLFALGLFLPNVLAAGLRPVGAASLSFAIAAITTVAAGIGLLWGDILEIYVAQAIAIAVLIAWALIYFKRTLHLPVFDRNASLIAEIRARPDIIPTAVAFYASLVGTAFSLLVVRYVTAHSLGIETGGWLQAILSMVLAVGAVMVAMAARYLGPQLNRPSPIADKFATFDLFRRRQLMLLIAMSVPLVLFAKFALIVLFSSKFIVAAGWLPAFLVWQLVIIQTNVQMQLLFALDELWIVTVKSIAGCIVSTLLCVALIPHFGMNGAAAAMLAGAIVTFALGAQRLHRRGYVMTGSSILLVGYAVAALMIAPYLAQGEVLGSIPLRVVACLVLIGGLWPFLTPDEKVSIRRFGRQSAAPVG</sequence>
<evidence type="ECO:0000256" key="1">
    <source>
        <dbReference type="ARBA" id="ARBA00004651"/>
    </source>
</evidence>
<feature type="transmembrane region" description="Helical" evidence="6">
    <location>
        <begin position="388"/>
        <end position="406"/>
    </location>
</feature>
<keyword evidence="2" id="KW-1003">Cell membrane</keyword>
<dbReference type="PANTHER" id="PTHR30250">
    <property type="entry name" value="PST FAMILY PREDICTED COLANIC ACID TRANSPORTER"/>
    <property type="match status" value="1"/>
</dbReference>
<comment type="subcellular location">
    <subcellularLocation>
        <location evidence="1">Cell membrane</location>
        <topology evidence="1">Multi-pass membrane protein</topology>
    </subcellularLocation>
</comment>
<gene>
    <name evidence="7" type="ORF">H9L14_12070</name>
</gene>
<feature type="transmembrane region" description="Helical" evidence="6">
    <location>
        <begin position="77"/>
        <end position="101"/>
    </location>
</feature>
<feature type="transmembrane region" description="Helical" evidence="6">
    <location>
        <begin position="113"/>
        <end position="133"/>
    </location>
</feature>
<keyword evidence="8" id="KW-1185">Reference proteome</keyword>
<feature type="transmembrane region" description="Helical" evidence="6">
    <location>
        <begin position="413"/>
        <end position="434"/>
    </location>
</feature>
<reference evidence="7 8" key="1">
    <citation type="submission" date="2020-08" db="EMBL/GenBank/DDBJ databases">
        <title>Genome sequence of Sphingomonas sediminicola KACC 15039T.</title>
        <authorList>
            <person name="Hyun D.-W."/>
            <person name="Bae J.-W."/>
        </authorList>
    </citation>
    <scope>NUCLEOTIDE SEQUENCE [LARGE SCALE GENOMIC DNA]</scope>
    <source>
        <strain evidence="7 8">KACC 15039</strain>
    </source>
</reference>
<dbReference type="Proteomes" id="UP000516105">
    <property type="component" value="Chromosome"/>
</dbReference>
<feature type="transmembrane region" description="Helical" evidence="6">
    <location>
        <begin position="222"/>
        <end position="241"/>
    </location>
</feature>
<keyword evidence="4 6" id="KW-1133">Transmembrane helix</keyword>
<feature type="transmembrane region" description="Helical" evidence="6">
    <location>
        <begin position="446"/>
        <end position="464"/>
    </location>
</feature>
<dbReference type="EMBL" id="CP060782">
    <property type="protein sequence ID" value="QNP45329.1"/>
    <property type="molecule type" value="Genomic_DNA"/>
</dbReference>
<name>A0ABX6T7E7_9SPHN</name>
<evidence type="ECO:0000256" key="6">
    <source>
        <dbReference type="SAM" id="Phobius"/>
    </source>
</evidence>
<feature type="transmembrane region" description="Helical" evidence="6">
    <location>
        <begin position="173"/>
        <end position="192"/>
    </location>
</feature>
<accession>A0ABX6T7E7</accession>
<evidence type="ECO:0000256" key="5">
    <source>
        <dbReference type="ARBA" id="ARBA00023136"/>
    </source>
</evidence>
<feature type="transmembrane region" description="Helical" evidence="6">
    <location>
        <begin position="360"/>
        <end position="382"/>
    </location>
</feature>
<evidence type="ECO:0000256" key="2">
    <source>
        <dbReference type="ARBA" id="ARBA00022475"/>
    </source>
</evidence>
<evidence type="ECO:0000256" key="4">
    <source>
        <dbReference type="ARBA" id="ARBA00022989"/>
    </source>
</evidence>
<evidence type="ECO:0000313" key="8">
    <source>
        <dbReference type="Proteomes" id="UP000516105"/>
    </source>
</evidence>
<organism evidence="7 8">
    <name type="scientific">Sphingomonas sediminicola</name>
    <dbReference type="NCBI Taxonomy" id="386874"/>
    <lineage>
        <taxon>Bacteria</taxon>
        <taxon>Pseudomonadati</taxon>
        <taxon>Pseudomonadota</taxon>
        <taxon>Alphaproteobacteria</taxon>
        <taxon>Sphingomonadales</taxon>
        <taxon>Sphingomonadaceae</taxon>
        <taxon>Sphingomonas</taxon>
    </lineage>
</organism>
<dbReference type="PANTHER" id="PTHR30250:SF11">
    <property type="entry name" value="O-ANTIGEN TRANSPORTER-RELATED"/>
    <property type="match status" value="1"/>
</dbReference>